<reference evidence="11 12" key="1">
    <citation type="journal article" date="2016" name="Mol. Biol. Evol.">
        <title>Genome-Wide Survey of Gut Fungi (Harpellales) Reveals the First Horizontally Transferred Ubiquitin Gene from a Mosquito Host.</title>
        <authorList>
            <person name="Wang Y."/>
            <person name="White M.M."/>
            <person name="Kvist S."/>
            <person name="Moncalvo J.M."/>
        </authorList>
    </citation>
    <scope>NUCLEOTIDE SEQUENCE [LARGE SCALE GENOMIC DNA]</scope>
    <source>
        <strain evidence="11 12">ALG-7-W6</strain>
    </source>
</reference>
<keyword evidence="7" id="KW-0804">Transcription</keyword>
<evidence type="ECO:0000259" key="10">
    <source>
        <dbReference type="PROSITE" id="PS50157"/>
    </source>
</evidence>
<feature type="domain" description="C2H2-type" evidence="10">
    <location>
        <begin position="320"/>
        <end position="347"/>
    </location>
</feature>
<evidence type="ECO:0000256" key="1">
    <source>
        <dbReference type="ARBA" id="ARBA00004123"/>
    </source>
</evidence>
<evidence type="ECO:0000256" key="2">
    <source>
        <dbReference type="ARBA" id="ARBA00022723"/>
    </source>
</evidence>
<dbReference type="GO" id="GO:0001227">
    <property type="term" value="F:DNA-binding transcription repressor activity, RNA polymerase II-specific"/>
    <property type="evidence" value="ECO:0007669"/>
    <property type="project" value="TreeGrafter"/>
</dbReference>
<name>A0A1R0GXA4_9FUNG</name>
<keyword evidence="8" id="KW-0539">Nucleus</keyword>
<dbReference type="GO" id="GO:0000978">
    <property type="term" value="F:RNA polymerase II cis-regulatory region sequence-specific DNA binding"/>
    <property type="evidence" value="ECO:0007669"/>
    <property type="project" value="TreeGrafter"/>
</dbReference>
<proteinExistence type="predicted"/>
<evidence type="ECO:0000256" key="4">
    <source>
        <dbReference type="ARBA" id="ARBA00022771"/>
    </source>
</evidence>
<dbReference type="STRING" id="133383.A0A1R0GXA4"/>
<dbReference type="InterPro" id="IPR013087">
    <property type="entry name" value="Znf_C2H2_type"/>
</dbReference>
<dbReference type="Pfam" id="PF00096">
    <property type="entry name" value="zf-C2H2"/>
    <property type="match status" value="2"/>
</dbReference>
<dbReference type="PROSITE" id="PS00028">
    <property type="entry name" value="ZINC_FINGER_C2H2_1"/>
    <property type="match status" value="2"/>
</dbReference>
<evidence type="ECO:0000313" key="11">
    <source>
        <dbReference type="EMBL" id="OLY81531.1"/>
    </source>
</evidence>
<keyword evidence="4 9" id="KW-0863">Zinc-finger</keyword>
<keyword evidence="6" id="KW-0805">Transcription regulation</keyword>
<dbReference type="InterPro" id="IPR036236">
    <property type="entry name" value="Znf_C2H2_sf"/>
</dbReference>
<keyword evidence="3" id="KW-0677">Repeat</keyword>
<dbReference type="FunFam" id="3.30.160.60:FF:000358">
    <property type="entry name" value="zinc finger protein 24"/>
    <property type="match status" value="1"/>
</dbReference>
<keyword evidence="12" id="KW-1185">Reference proteome</keyword>
<dbReference type="SMART" id="SM00355">
    <property type="entry name" value="ZnF_C2H2"/>
    <property type="match status" value="2"/>
</dbReference>
<dbReference type="EMBL" id="LSSL01002368">
    <property type="protein sequence ID" value="OLY81531.1"/>
    <property type="molecule type" value="Genomic_DNA"/>
</dbReference>
<gene>
    <name evidence="11" type="ORF">AYI68_g4358</name>
</gene>
<sequence length="556" mass="62684">MTKSTSRAGAETILFELQNVSSKGMFTTQTIPLNVPNNGMAFHETQGVSQNQGLEVGSMFVTKSIPSGFCLDENFPVNRTSSCHSGNFQPSNDENESEKSQYYELLTRAQHETNELDFSMCHSSEQKAQIDIGNEYKMFNNQFNKDISDSYNNIFLSSDLQSSLQSSDENRESVNLVEYLDSIFKPNNESNIYPQTGPIPLKNELPQSNLEYHYPLSEAPIERSLSYQMAEMEAKSINTVLSLIPQDCHHKKRKLNQTPAIIPPSTTEFTNLLSTLNKLDAQFDNISESKPFHQVEPFVPADLDQWAQTDPSNSKKPRKYTCKFCLKRFSRPSSLKTHVYIHTGEKPFKCSLFGCTKSFSVLSNLRRHYKVHTNPRKMLKLVEKQHRIIAEATSNGTLGHLISTNPAAAEFVEKMGILAPSLPTPSASKQPLSKQPHISCEISFPQSLHDLPSNKKAQFSPPNGQILPFDTNQFFSTFTQPSTTQRTPFFNDQLVDYTSIAALESSLSTINNYQFSELIHQTNPTDNRNNSFDNTVFQFDPSSSSISFNSIDFLFS</sequence>
<keyword evidence="2" id="KW-0479">Metal-binding</keyword>
<keyword evidence="5" id="KW-0862">Zinc</keyword>
<accession>A0A1R0GXA4</accession>
<dbReference type="PROSITE" id="PS50157">
    <property type="entry name" value="ZINC_FINGER_C2H2_2"/>
    <property type="match status" value="2"/>
</dbReference>
<evidence type="ECO:0000256" key="6">
    <source>
        <dbReference type="ARBA" id="ARBA00023015"/>
    </source>
</evidence>
<dbReference type="GO" id="GO:0008270">
    <property type="term" value="F:zinc ion binding"/>
    <property type="evidence" value="ECO:0007669"/>
    <property type="project" value="UniProtKB-KW"/>
</dbReference>
<organism evidence="11 12">
    <name type="scientific">Smittium mucronatum</name>
    <dbReference type="NCBI Taxonomy" id="133383"/>
    <lineage>
        <taxon>Eukaryota</taxon>
        <taxon>Fungi</taxon>
        <taxon>Fungi incertae sedis</taxon>
        <taxon>Zoopagomycota</taxon>
        <taxon>Kickxellomycotina</taxon>
        <taxon>Harpellomycetes</taxon>
        <taxon>Harpellales</taxon>
        <taxon>Legeriomycetaceae</taxon>
        <taxon>Smittium</taxon>
    </lineage>
</organism>
<comment type="subcellular location">
    <subcellularLocation>
        <location evidence="1">Nucleus</location>
    </subcellularLocation>
</comment>
<dbReference type="SUPFAM" id="SSF57667">
    <property type="entry name" value="beta-beta-alpha zinc fingers"/>
    <property type="match status" value="1"/>
</dbReference>
<evidence type="ECO:0000313" key="12">
    <source>
        <dbReference type="Proteomes" id="UP000187455"/>
    </source>
</evidence>
<evidence type="ECO:0000256" key="5">
    <source>
        <dbReference type="ARBA" id="ARBA00022833"/>
    </source>
</evidence>
<comment type="caution">
    <text evidence="11">The sequence shown here is derived from an EMBL/GenBank/DDBJ whole genome shotgun (WGS) entry which is preliminary data.</text>
</comment>
<dbReference type="PANTHER" id="PTHR24399:SF23">
    <property type="entry name" value="C2H2-TYPE DOMAIN-CONTAINING PROTEIN"/>
    <property type="match status" value="1"/>
</dbReference>
<evidence type="ECO:0000256" key="3">
    <source>
        <dbReference type="ARBA" id="ARBA00022737"/>
    </source>
</evidence>
<dbReference type="OrthoDB" id="6077919at2759"/>
<dbReference type="GO" id="GO:0005654">
    <property type="term" value="C:nucleoplasm"/>
    <property type="evidence" value="ECO:0007669"/>
    <property type="project" value="TreeGrafter"/>
</dbReference>
<evidence type="ECO:0000256" key="9">
    <source>
        <dbReference type="PROSITE-ProRule" id="PRU00042"/>
    </source>
</evidence>
<feature type="domain" description="C2H2-type" evidence="10">
    <location>
        <begin position="348"/>
        <end position="377"/>
    </location>
</feature>
<evidence type="ECO:0000256" key="7">
    <source>
        <dbReference type="ARBA" id="ARBA00023163"/>
    </source>
</evidence>
<dbReference type="AlphaFoldDB" id="A0A1R0GXA4"/>
<dbReference type="Gene3D" id="3.30.160.60">
    <property type="entry name" value="Classic Zinc Finger"/>
    <property type="match status" value="2"/>
</dbReference>
<dbReference type="PANTHER" id="PTHR24399">
    <property type="entry name" value="ZINC FINGER AND BTB DOMAIN-CONTAINING"/>
    <property type="match status" value="1"/>
</dbReference>
<dbReference type="Proteomes" id="UP000187455">
    <property type="component" value="Unassembled WGS sequence"/>
</dbReference>
<protein>
    <submittedName>
        <fullName evidence="11">Zinc finger protein</fullName>
    </submittedName>
</protein>
<evidence type="ECO:0000256" key="8">
    <source>
        <dbReference type="ARBA" id="ARBA00023242"/>
    </source>
</evidence>